<keyword evidence="3" id="KW-1185">Reference proteome</keyword>
<protein>
    <submittedName>
        <fullName evidence="2">Uncharacterized protein</fullName>
    </submittedName>
</protein>
<name>K0SWN4_THAOC</name>
<feature type="compositionally biased region" description="Basic and acidic residues" evidence="1">
    <location>
        <begin position="279"/>
        <end position="304"/>
    </location>
</feature>
<organism evidence="2 3">
    <name type="scientific">Thalassiosira oceanica</name>
    <name type="common">Marine diatom</name>
    <dbReference type="NCBI Taxonomy" id="159749"/>
    <lineage>
        <taxon>Eukaryota</taxon>
        <taxon>Sar</taxon>
        <taxon>Stramenopiles</taxon>
        <taxon>Ochrophyta</taxon>
        <taxon>Bacillariophyta</taxon>
        <taxon>Coscinodiscophyceae</taxon>
        <taxon>Thalassiosirophycidae</taxon>
        <taxon>Thalassiosirales</taxon>
        <taxon>Thalassiosiraceae</taxon>
        <taxon>Thalassiosira</taxon>
    </lineage>
</organism>
<feature type="non-terminal residue" evidence="2">
    <location>
        <position position="357"/>
    </location>
</feature>
<comment type="caution">
    <text evidence="2">The sequence shown here is derived from an EMBL/GenBank/DDBJ whole genome shotgun (WGS) entry which is preliminary data.</text>
</comment>
<dbReference type="AlphaFoldDB" id="K0SWN4"/>
<reference evidence="2 3" key="1">
    <citation type="journal article" date="2012" name="Genome Biol.">
        <title>Genome and low-iron response of an oceanic diatom adapted to chronic iron limitation.</title>
        <authorList>
            <person name="Lommer M."/>
            <person name="Specht M."/>
            <person name="Roy A.S."/>
            <person name="Kraemer L."/>
            <person name="Andreson R."/>
            <person name="Gutowska M.A."/>
            <person name="Wolf J."/>
            <person name="Bergner S.V."/>
            <person name="Schilhabel M.B."/>
            <person name="Klostermeier U.C."/>
            <person name="Beiko R.G."/>
            <person name="Rosenstiel P."/>
            <person name="Hippler M."/>
            <person name="Laroche J."/>
        </authorList>
    </citation>
    <scope>NUCLEOTIDE SEQUENCE [LARGE SCALE GENOMIC DNA]</scope>
    <source>
        <strain evidence="2 3">CCMP1005</strain>
    </source>
</reference>
<feature type="region of interest" description="Disordered" evidence="1">
    <location>
        <begin position="39"/>
        <end position="70"/>
    </location>
</feature>
<evidence type="ECO:0000313" key="3">
    <source>
        <dbReference type="Proteomes" id="UP000266841"/>
    </source>
</evidence>
<evidence type="ECO:0000313" key="2">
    <source>
        <dbReference type="EMBL" id="EJK62637.1"/>
    </source>
</evidence>
<feature type="region of interest" description="Disordered" evidence="1">
    <location>
        <begin position="1"/>
        <end position="23"/>
    </location>
</feature>
<feature type="region of interest" description="Disordered" evidence="1">
    <location>
        <begin position="236"/>
        <end position="330"/>
    </location>
</feature>
<gene>
    <name evidence="2" type="ORF">THAOC_16744</name>
</gene>
<dbReference type="EMBL" id="AGNL01018726">
    <property type="protein sequence ID" value="EJK62637.1"/>
    <property type="molecule type" value="Genomic_DNA"/>
</dbReference>
<proteinExistence type="predicted"/>
<accession>K0SWN4</accession>
<feature type="compositionally biased region" description="Polar residues" evidence="1">
    <location>
        <begin position="1"/>
        <end position="14"/>
    </location>
</feature>
<evidence type="ECO:0000256" key="1">
    <source>
        <dbReference type="SAM" id="MobiDB-lite"/>
    </source>
</evidence>
<feature type="compositionally biased region" description="Pro residues" evidence="1">
    <location>
        <begin position="59"/>
        <end position="70"/>
    </location>
</feature>
<dbReference type="Proteomes" id="UP000266841">
    <property type="component" value="Unassembled WGS sequence"/>
</dbReference>
<sequence length="357" mass="37959">MHGHSPTTAKQQKLPQPAEKKKLTDVVRAVPLVKRPDLVPRVPPLLHPPLGTRAGVQVRPPPEPPVAVPPVVVPSREAVRHRPLARDELPPLPALHRVPRQQWKGVQPAGRARDRGPERPVEEVPVFVLGVQAECRLDILPGQDPEVAVVVPDVEGVGEEGRRPVPVAGHRPQEDLLGLIHKEPASDPAADEGECRRVGQIPPVQGPVVAVGPQQPRVLPGRDRVAFIAALGLQERASEPPEEAPGPAVPSPVEAGRPVDEPPGPRLALPDGPAGPLRQVREVGEDVEDEHAGEGREGRQEERPGPPPAGLGPPLGGSGRHGARLPPPPLMMMNLVRRVGTRAWTSPPGPPVVPGRG</sequence>